<dbReference type="Proteomes" id="UP000236621">
    <property type="component" value="Unassembled WGS sequence"/>
</dbReference>
<feature type="region of interest" description="Disordered" evidence="1">
    <location>
        <begin position="122"/>
        <end position="146"/>
    </location>
</feature>
<dbReference type="PANTHER" id="PTHR40644:SF1">
    <property type="entry name" value="UPF0653 PROTEIN C607.02C"/>
    <property type="match status" value="1"/>
</dbReference>
<keyword evidence="3" id="KW-1185">Reference proteome</keyword>
<reference evidence="2 3" key="1">
    <citation type="submission" date="2017-08" db="EMBL/GenBank/DDBJ databases">
        <title>Harnessing the power of phylogenomics to disentangle the directionality and signatures of interkingdom host jumping in the parasitic fungal genus Tolypocladium.</title>
        <authorList>
            <person name="Quandt C.A."/>
            <person name="Patterson W."/>
            <person name="Spatafora J.W."/>
        </authorList>
    </citation>
    <scope>NUCLEOTIDE SEQUENCE [LARGE SCALE GENOMIC DNA]</scope>
    <source>
        <strain evidence="2 3">CBS 113982</strain>
    </source>
</reference>
<dbReference type="AlphaFoldDB" id="A0A2K3PSP9"/>
<gene>
    <name evidence="2" type="ORF">TCAP_07558</name>
</gene>
<name>A0A2K3PSP9_9HYPO</name>
<feature type="compositionally biased region" description="Basic and acidic residues" evidence="1">
    <location>
        <begin position="129"/>
        <end position="139"/>
    </location>
</feature>
<evidence type="ECO:0008006" key="4">
    <source>
        <dbReference type="Google" id="ProtNLM"/>
    </source>
</evidence>
<evidence type="ECO:0000313" key="2">
    <source>
        <dbReference type="EMBL" id="PNY18316.1"/>
    </source>
</evidence>
<feature type="region of interest" description="Disordered" evidence="1">
    <location>
        <begin position="1"/>
        <end position="109"/>
    </location>
</feature>
<evidence type="ECO:0000256" key="1">
    <source>
        <dbReference type="SAM" id="MobiDB-lite"/>
    </source>
</evidence>
<dbReference type="EMBL" id="NRSZ01001314">
    <property type="protein sequence ID" value="PNY18316.1"/>
    <property type="molecule type" value="Genomic_DNA"/>
</dbReference>
<proteinExistence type="predicted"/>
<sequence>MPHKHKRKRGEDPDHDLPPTQKARPLPVSSSNKGAKRDPQATTKKQRKHRNNADDAPRAFKRLMAVARGRKIRSGLDDGEKHEGKGKGKAAAAEDAPEAPRIRPGEDLRSFATRVDAALPMAGLTKKTKANDDGKDEIGLKVQRTRKERKMHKLYDQWREEERKIQEKREEELELEAERDLDNDAAGILSSSAFKGEMDEASGKKKGRRRRGKAAEDDEDPWLQLKRKRAEAKVGLHDVAQAPPELHKKLRQQLRVGDATVDVDNIPKSAGSLRRREELQAVRDDVVEAYRKIREHEQAKLDAQRGRK</sequence>
<protein>
    <recommendedName>
        <fullName evidence="4">Urease accessory protein UreD</fullName>
    </recommendedName>
</protein>
<dbReference type="PANTHER" id="PTHR40644">
    <property type="entry name" value="UPF0653 PROTEIN C607.02C"/>
    <property type="match status" value="1"/>
</dbReference>
<accession>A0A2K3PSP9</accession>
<feature type="region of interest" description="Disordered" evidence="1">
    <location>
        <begin position="168"/>
        <end position="222"/>
    </location>
</feature>
<comment type="caution">
    <text evidence="2">The sequence shown here is derived from an EMBL/GenBank/DDBJ whole genome shotgun (WGS) entry which is preliminary data.</text>
</comment>
<feature type="compositionally biased region" description="Basic and acidic residues" evidence="1">
    <location>
        <begin position="168"/>
        <end position="182"/>
    </location>
</feature>
<organism evidence="2 3">
    <name type="scientific">Tolypocladium capitatum</name>
    <dbReference type="NCBI Taxonomy" id="45235"/>
    <lineage>
        <taxon>Eukaryota</taxon>
        <taxon>Fungi</taxon>
        <taxon>Dikarya</taxon>
        <taxon>Ascomycota</taxon>
        <taxon>Pezizomycotina</taxon>
        <taxon>Sordariomycetes</taxon>
        <taxon>Hypocreomycetidae</taxon>
        <taxon>Hypocreales</taxon>
        <taxon>Ophiocordycipitaceae</taxon>
        <taxon>Tolypocladium</taxon>
    </lineage>
</organism>
<feature type="compositionally biased region" description="Basic and acidic residues" evidence="1">
    <location>
        <begin position="74"/>
        <end position="86"/>
    </location>
</feature>
<evidence type="ECO:0000313" key="3">
    <source>
        <dbReference type="Proteomes" id="UP000236621"/>
    </source>
</evidence>
<dbReference type="OrthoDB" id="5876637at2759"/>
<feature type="compositionally biased region" description="Basic and acidic residues" evidence="1">
    <location>
        <begin position="98"/>
        <end position="109"/>
    </location>
</feature>